<dbReference type="Proteomes" id="UP000050792">
    <property type="component" value="Unassembled WGS sequence"/>
</dbReference>
<sequence length="215" mass="24450">MPKSFSCTEKRHLRFEVKFMEEEFSTTIKEYQTVLESVDKKLTSVITNDRFLNDLVPKSDHEVAESINLPINKEVMNTIEVHFGRAMRLTLLRGDGVRLPLVVPVDARVLELRWAVQDAVTSYMNHLYSTLNLPKDKGEGGFADCISPTNIPPKSISWRNLWKTKCLALVNPNSLCPPEGLPSISARLDVLTNKLSYHQIRNGAMITFAPRLKRK</sequence>
<reference evidence="2 3" key="2">
    <citation type="submission" date="2023-11" db="UniProtKB">
        <authorList>
            <consortium name="WormBaseParasite"/>
        </authorList>
    </citation>
    <scope>IDENTIFICATION</scope>
</reference>
<accession>A0AA85FJ96</accession>
<keyword evidence="1" id="KW-1185">Reference proteome</keyword>
<evidence type="ECO:0000313" key="3">
    <source>
        <dbReference type="WBParaSite" id="SRDH1_52920.5"/>
    </source>
</evidence>
<dbReference type="WBParaSite" id="SRDH1_52920.5">
    <property type="protein sequence ID" value="SRDH1_52920.5"/>
    <property type="gene ID" value="SRDH1_52920"/>
</dbReference>
<dbReference type="AlphaFoldDB" id="A0AA85FJ96"/>
<organism evidence="1 3">
    <name type="scientific">Schistosoma rodhaini</name>
    <dbReference type="NCBI Taxonomy" id="6188"/>
    <lineage>
        <taxon>Eukaryota</taxon>
        <taxon>Metazoa</taxon>
        <taxon>Spiralia</taxon>
        <taxon>Lophotrochozoa</taxon>
        <taxon>Platyhelminthes</taxon>
        <taxon>Trematoda</taxon>
        <taxon>Digenea</taxon>
        <taxon>Strigeidida</taxon>
        <taxon>Schistosomatoidea</taxon>
        <taxon>Schistosomatidae</taxon>
        <taxon>Schistosoma</taxon>
    </lineage>
</organism>
<evidence type="ECO:0000313" key="2">
    <source>
        <dbReference type="WBParaSite" id="SRDH1_52920.1"/>
    </source>
</evidence>
<name>A0AA85FJ96_9TREM</name>
<proteinExistence type="predicted"/>
<protein>
    <submittedName>
        <fullName evidence="2 3">Uncharacterized protein</fullName>
    </submittedName>
</protein>
<reference evidence="1" key="1">
    <citation type="submission" date="2022-06" db="EMBL/GenBank/DDBJ databases">
        <authorList>
            <person name="Berger JAMES D."/>
            <person name="Berger JAMES D."/>
        </authorList>
    </citation>
    <scope>NUCLEOTIDE SEQUENCE [LARGE SCALE GENOMIC DNA]</scope>
</reference>
<dbReference type="Gene3D" id="3.10.20.90">
    <property type="entry name" value="Phosphatidylinositol 3-kinase Catalytic Subunit, Chain A, domain 1"/>
    <property type="match status" value="1"/>
</dbReference>
<evidence type="ECO:0000313" key="1">
    <source>
        <dbReference type="Proteomes" id="UP000050792"/>
    </source>
</evidence>
<dbReference type="WBParaSite" id="SRDH1_52920.1">
    <property type="protein sequence ID" value="SRDH1_52920.1"/>
    <property type="gene ID" value="SRDH1_52920"/>
</dbReference>